<dbReference type="RefSeq" id="WP_128994725.1">
    <property type="nucleotide sequence ID" value="NZ_PDKN01000001.1"/>
</dbReference>
<keyword evidence="12" id="KW-0170">Cobalt</keyword>
<dbReference type="PANTHER" id="PTHR40659:SF1">
    <property type="entry name" value="NICKEL_COBALT EFFLUX SYSTEM RCNA"/>
    <property type="match status" value="1"/>
</dbReference>
<dbReference type="InterPro" id="IPR011541">
    <property type="entry name" value="Ni/Co_transpt_high_affinity"/>
</dbReference>
<proteinExistence type="inferred from homology"/>
<evidence type="ECO:0000313" key="16">
    <source>
        <dbReference type="Proteomes" id="UP000290657"/>
    </source>
</evidence>
<accession>A0A4Q0XXA9</accession>
<feature type="transmembrane region" description="Helical" evidence="13">
    <location>
        <begin position="311"/>
        <end position="332"/>
    </location>
</feature>
<dbReference type="AlphaFoldDB" id="A0A4Q0XXA9"/>
<evidence type="ECO:0000256" key="6">
    <source>
        <dbReference type="ARBA" id="ARBA00022596"/>
    </source>
</evidence>
<comment type="caution">
    <text evidence="15">The sequence shown here is derived from an EMBL/GenBank/DDBJ whole genome shotgun (WGS) entry which is preliminary data.</text>
</comment>
<keyword evidence="4 13" id="KW-0813">Transport</keyword>
<feature type="transmembrane region" description="Helical" evidence="13">
    <location>
        <begin position="387"/>
        <end position="414"/>
    </location>
</feature>
<evidence type="ECO:0000256" key="3">
    <source>
        <dbReference type="ARBA" id="ARBA00022426"/>
    </source>
</evidence>
<evidence type="ECO:0000313" key="15">
    <source>
        <dbReference type="EMBL" id="RXJ60591.1"/>
    </source>
</evidence>
<dbReference type="GO" id="GO:0010045">
    <property type="term" value="P:response to nickel cation"/>
    <property type="evidence" value="ECO:0007669"/>
    <property type="project" value="TreeGrafter"/>
</dbReference>
<dbReference type="OrthoDB" id="9812956at2"/>
<evidence type="ECO:0000256" key="5">
    <source>
        <dbReference type="ARBA" id="ARBA00022475"/>
    </source>
</evidence>
<dbReference type="GO" id="GO:0015099">
    <property type="term" value="F:nickel cation transmembrane transporter activity"/>
    <property type="evidence" value="ECO:0007669"/>
    <property type="project" value="UniProtKB-UniRule"/>
</dbReference>
<dbReference type="GO" id="GO:0046583">
    <property type="term" value="F:monoatomic cation efflux transmembrane transporter activity"/>
    <property type="evidence" value="ECO:0007669"/>
    <property type="project" value="TreeGrafter"/>
</dbReference>
<dbReference type="EMBL" id="PDKN01000001">
    <property type="protein sequence ID" value="RXJ60591.1"/>
    <property type="molecule type" value="Genomic_DNA"/>
</dbReference>
<evidence type="ECO:0000256" key="2">
    <source>
        <dbReference type="ARBA" id="ARBA00004651"/>
    </source>
</evidence>
<evidence type="ECO:0000256" key="10">
    <source>
        <dbReference type="ARBA" id="ARBA00023112"/>
    </source>
</evidence>
<feature type="transmembrane region" description="Helical" evidence="13">
    <location>
        <begin position="358"/>
        <end position="381"/>
    </location>
</feature>
<dbReference type="InterPro" id="IPR051224">
    <property type="entry name" value="NiCoT_RcnA"/>
</dbReference>
<keyword evidence="7 13" id="KW-0812">Transmembrane</keyword>
<keyword evidence="16" id="KW-1185">Reference proteome</keyword>
<keyword evidence="5" id="KW-1003">Cell membrane</keyword>
<dbReference type="GO" id="GO:0032025">
    <property type="term" value="P:response to cobalt ion"/>
    <property type="evidence" value="ECO:0007669"/>
    <property type="project" value="TreeGrafter"/>
</dbReference>
<comment type="subcellular location">
    <subcellularLocation>
        <location evidence="2 13">Cell membrane</location>
        <topology evidence="2 13">Multi-pass membrane protein</topology>
    </subcellularLocation>
</comment>
<evidence type="ECO:0000256" key="7">
    <source>
        <dbReference type="ARBA" id="ARBA00022692"/>
    </source>
</evidence>
<evidence type="ECO:0000256" key="14">
    <source>
        <dbReference type="SAM" id="SignalP"/>
    </source>
</evidence>
<comment type="similarity">
    <text evidence="13">Belongs to the NiCoT transporter (TC 2.A.52) family.</text>
</comment>
<evidence type="ECO:0000256" key="1">
    <source>
        <dbReference type="ARBA" id="ARBA00002510"/>
    </source>
</evidence>
<dbReference type="GO" id="GO:0005886">
    <property type="term" value="C:plasma membrane"/>
    <property type="evidence" value="ECO:0007669"/>
    <property type="project" value="UniProtKB-SubCell"/>
</dbReference>
<evidence type="ECO:0000256" key="11">
    <source>
        <dbReference type="ARBA" id="ARBA00023136"/>
    </source>
</evidence>
<evidence type="ECO:0000256" key="8">
    <source>
        <dbReference type="ARBA" id="ARBA00022989"/>
    </source>
</evidence>
<keyword evidence="10" id="KW-0921">Nickel transport</keyword>
<dbReference type="PROSITE" id="PS51257">
    <property type="entry name" value="PROKAR_LIPOPROTEIN"/>
    <property type="match status" value="1"/>
</dbReference>
<keyword evidence="3" id="KW-0171">Cobalt transport</keyword>
<evidence type="ECO:0000256" key="4">
    <source>
        <dbReference type="ARBA" id="ARBA00022448"/>
    </source>
</evidence>
<name>A0A4Q0XXA9_9BACT</name>
<dbReference type="GO" id="GO:0006824">
    <property type="term" value="P:cobalt ion transport"/>
    <property type="evidence" value="ECO:0007669"/>
    <property type="project" value="UniProtKB-KW"/>
</dbReference>
<feature type="transmembrane region" description="Helical" evidence="13">
    <location>
        <begin position="426"/>
        <end position="447"/>
    </location>
</feature>
<keyword evidence="6" id="KW-0533">Nickel</keyword>
<organism evidence="15 16">
    <name type="scientific">Candidatus Marinarcus aquaticus</name>
    <dbReference type="NCBI Taxonomy" id="2044504"/>
    <lineage>
        <taxon>Bacteria</taxon>
        <taxon>Pseudomonadati</taxon>
        <taxon>Campylobacterota</taxon>
        <taxon>Epsilonproteobacteria</taxon>
        <taxon>Campylobacterales</taxon>
        <taxon>Arcobacteraceae</taxon>
        <taxon>Candidatus Marinarcus</taxon>
    </lineage>
</organism>
<keyword evidence="14" id="KW-0732">Signal</keyword>
<keyword evidence="8 13" id="KW-1133">Transmembrane helix</keyword>
<reference evidence="15 16" key="1">
    <citation type="submission" date="2017-10" db="EMBL/GenBank/DDBJ databases">
        <title>Genomics of the genus Arcobacter.</title>
        <authorList>
            <person name="Perez-Cataluna A."/>
            <person name="Figueras M.J."/>
        </authorList>
    </citation>
    <scope>NUCLEOTIDE SEQUENCE [LARGE SCALE GENOMIC DNA]</scope>
    <source>
        <strain evidence="15 16">CECT 8987</strain>
    </source>
</reference>
<feature type="transmembrane region" description="Helical" evidence="13">
    <location>
        <begin position="272"/>
        <end position="299"/>
    </location>
</feature>
<dbReference type="PANTHER" id="PTHR40659">
    <property type="entry name" value="NICKEL/COBALT EFFLUX SYSTEM RCNA"/>
    <property type="match status" value="1"/>
</dbReference>
<gene>
    <name evidence="15" type="ORF">CRV04_00860</name>
</gene>
<sequence length="448" mass="50701">MLKLFIAFILTQSMLFACALCNMYSPETKVSVEVVSTDNTIENLKFNWEFSDPFTQQLIEIYDSNLNGMLEAKELKLIEQALIDYIQPKSFLTHISYGNIINKEKSDPFKVVSHHLYMKENLLQFAYSLKVNYPILNDYVLFIKVNDDEEYFLLIMDPHTQRFEHTSSINQIVSKQAVLFSISQRTAVQNQTAATISDEKVKQKQAASSQTYLDYFTNIVKANLQKVKQGDLWALITLMFISFIYGVVHAIGPGHGKALTFAYFSAYKRSYFKAFVISLCTAFVHIVGAIILVMVSYFILNTFLNRFVSDALFWLTNISAVMIMVLALYIFVLKYKKNSCSCCSCASHTHGENKKRDLYFVLTAGLIPCAGTVILFIYAFILKTYLAVILAAVFISLGMAVVIFASSFLGVSLHKLSNQSHKITRILEMGSPVVMFILGMLLLLSTLL</sequence>
<evidence type="ECO:0000256" key="13">
    <source>
        <dbReference type="RuleBase" id="RU362101"/>
    </source>
</evidence>
<feature type="transmembrane region" description="Helical" evidence="13">
    <location>
        <begin position="232"/>
        <end position="251"/>
    </location>
</feature>
<keyword evidence="9" id="KW-0406">Ion transport</keyword>
<feature type="chain" id="PRO_5020932081" description="Nickel/cobalt efflux system" evidence="14">
    <location>
        <begin position="20"/>
        <end position="448"/>
    </location>
</feature>
<feature type="signal peptide" evidence="14">
    <location>
        <begin position="1"/>
        <end position="19"/>
    </location>
</feature>
<comment type="function">
    <text evidence="1">Efflux system for nickel and cobalt.</text>
</comment>
<evidence type="ECO:0000256" key="12">
    <source>
        <dbReference type="ARBA" id="ARBA00023285"/>
    </source>
</evidence>
<evidence type="ECO:0000256" key="9">
    <source>
        <dbReference type="ARBA" id="ARBA00023065"/>
    </source>
</evidence>
<dbReference type="Proteomes" id="UP000290657">
    <property type="component" value="Unassembled WGS sequence"/>
</dbReference>
<keyword evidence="11 13" id="KW-0472">Membrane</keyword>
<protein>
    <recommendedName>
        <fullName evidence="13">Nickel/cobalt efflux system</fullName>
    </recommendedName>
</protein>
<dbReference type="Pfam" id="PF03824">
    <property type="entry name" value="NicO"/>
    <property type="match status" value="1"/>
</dbReference>